<protein>
    <submittedName>
        <fullName evidence="1">Uncharacterized protein</fullName>
    </submittedName>
</protein>
<proteinExistence type="predicted"/>
<name>L8GX25_ACACF</name>
<organism evidence="1 2">
    <name type="scientific">Acanthamoeba castellanii (strain ATCC 30010 / Neff)</name>
    <dbReference type="NCBI Taxonomy" id="1257118"/>
    <lineage>
        <taxon>Eukaryota</taxon>
        <taxon>Amoebozoa</taxon>
        <taxon>Discosea</taxon>
        <taxon>Longamoebia</taxon>
        <taxon>Centramoebida</taxon>
        <taxon>Acanthamoebidae</taxon>
        <taxon>Acanthamoeba</taxon>
    </lineage>
</organism>
<dbReference type="AlphaFoldDB" id="L8GX25"/>
<dbReference type="VEuPathDB" id="AmoebaDB:ACA1_057270"/>
<dbReference type="GeneID" id="14918170"/>
<dbReference type="RefSeq" id="XP_004339106.1">
    <property type="nucleotide sequence ID" value="XM_004339058.1"/>
</dbReference>
<dbReference type="KEGG" id="acan:ACA1_057270"/>
<evidence type="ECO:0000313" key="1">
    <source>
        <dbReference type="EMBL" id="ELR17093.1"/>
    </source>
</evidence>
<reference evidence="1 2" key="1">
    <citation type="journal article" date="2013" name="Genome Biol.">
        <title>Genome of Acanthamoeba castellanii highlights extensive lateral gene transfer and early evolution of tyrosine kinase signaling.</title>
        <authorList>
            <person name="Clarke M."/>
            <person name="Lohan A.J."/>
            <person name="Liu B."/>
            <person name="Lagkouvardos I."/>
            <person name="Roy S."/>
            <person name="Zafar N."/>
            <person name="Bertelli C."/>
            <person name="Schilde C."/>
            <person name="Kianianmomeni A."/>
            <person name="Burglin T.R."/>
            <person name="Frech C."/>
            <person name="Turcotte B."/>
            <person name="Kopec K.O."/>
            <person name="Synnott J.M."/>
            <person name="Choo C."/>
            <person name="Paponov I."/>
            <person name="Finkler A."/>
            <person name="Soon Heng Tan C."/>
            <person name="Hutchins A.P."/>
            <person name="Weinmeier T."/>
            <person name="Rattei T."/>
            <person name="Chu J.S."/>
            <person name="Gimenez G."/>
            <person name="Irimia M."/>
            <person name="Rigden D.J."/>
            <person name="Fitzpatrick D.A."/>
            <person name="Lorenzo-Morales J."/>
            <person name="Bateman A."/>
            <person name="Chiu C.H."/>
            <person name="Tang P."/>
            <person name="Hegemann P."/>
            <person name="Fromm H."/>
            <person name="Raoult D."/>
            <person name="Greub G."/>
            <person name="Miranda-Saavedra D."/>
            <person name="Chen N."/>
            <person name="Nash P."/>
            <person name="Ginger M.L."/>
            <person name="Horn M."/>
            <person name="Schaap P."/>
            <person name="Caler L."/>
            <person name="Loftus B."/>
        </authorList>
    </citation>
    <scope>NUCLEOTIDE SEQUENCE [LARGE SCALE GENOMIC DNA]</scope>
    <source>
        <strain evidence="1 2">Neff</strain>
    </source>
</reference>
<accession>L8GX25</accession>
<evidence type="ECO:0000313" key="2">
    <source>
        <dbReference type="Proteomes" id="UP000011083"/>
    </source>
</evidence>
<sequence>MSSALRRSYNENRNEDVLTPFSLALTCSIKAKGAEPYLASESPKLISRKSAISTTTKWVNEMGGEPARK</sequence>
<dbReference type="EMBL" id="KB007974">
    <property type="protein sequence ID" value="ELR17093.1"/>
    <property type="molecule type" value="Genomic_DNA"/>
</dbReference>
<dbReference type="Proteomes" id="UP000011083">
    <property type="component" value="Unassembled WGS sequence"/>
</dbReference>
<gene>
    <name evidence="1" type="ORF">ACA1_057270</name>
</gene>
<keyword evidence="2" id="KW-1185">Reference proteome</keyword>